<keyword evidence="1 5" id="KW-0479">Metal-binding</keyword>
<dbReference type="InterPro" id="IPR000571">
    <property type="entry name" value="Znf_CCCH"/>
</dbReference>
<evidence type="ECO:0000256" key="4">
    <source>
        <dbReference type="ARBA" id="ARBA00022833"/>
    </source>
</evidence>
<keyword evidence="8" id="KW-1185">Reference proteome</keyword>
<dbReference type="InterPro" id="IPR036855">
    <property type="entry name" value="Znf_CCCH_sf"/>
</dbReference>
<gene>
    <name evidence="7" type="ORF">X798_05795</name>
</gene>
<evidence type="ECO:0000256" key="2">
    <source>
        <dbReference type="ARBA" id="ARBA00022737"/>
    </source>
</evidence>
<protein>
    <recommendedName>
        <fullName evidence="6">C3H1-type domain-containing protein</fullName>
    </recommendedName>
</protein>
<dbReference type="AlphaFoldDB" id="A0A238BPA7"/>
<feature type="zinc finger region" description="C3H1-type" evidence="5">
    <location>
        <begin position="40"/>
        <end position="67"/>
    </location>
</feature>
<name>A0A238BPA7_9BILA</name>
<feature type="non-terminal residue" evidence="7">
    <location>
        <position position="1"/>
    </location>
</feature>
<keyword evidence="4 5" id="KW-0862">Zinc</keyword>
<accession>A0A238BPA7</accession>
<dbReference type="PROSITE" id="PS50103">
    <property type="entry name" value="ZF_C3H1"/>
    <property type="match status" value="1"/>
</dbReference>
<feature type="domain" description="C3H1-type" evidence="6">
    <location>
        <begin position="40"/>
        <end position="67"/>
    </location>
</feature>
<organism evidence="7 8">
    <name type="scientific">Onchocerca flexuosa</name>
    <dbReference type="NCBI Taxonomy" id="387005"/>
    <lineage>
        <taxon>Eukaryota</taxon>
        <taxon>Metazoa</taxon>
        <taxon>Ecdysozoa</taxon>
        <taxon>Nematoda</taxon>
        <taxon>Chromadorea</taxon>
        <taxon>Rhabditida</taxon>
        <taxon>Spirurina</taxon>
        <taxon>Spiruromorpha</taxon>
        <taxon>Filarioidea</taxon>
        <taxon>Onchocercidae</taxon>
        <taxon>Onchocerca</taxon>
    </lineage>
</organism>
<evidence type="ECO:0000256" key="5">
    <source>
        <dbReference type="PROSITE-ProRule" id="PRU00723"/>
    </source>
</evidence>
<keyword evidence="2" id="KW-0677">Repeat</keyword>
<reference evidence="7 8" key="1">
    <citation type="submission" date="2015-12" db="EMBL/GenBank/DDBJ databases">
        <title>Draft genome of the nematode, Onchocerca flexuosa.</title>
        <authorList>
            <person name="Mitreva M."/>
        </authorList>
    </citation>
    <scope>NUCLEOTIDE SEQUENCE [LARGE SCALE GENOMIC DNA]</scope>
    <source>
        <strain evidence="7">Red Deer</strain>
    </source>
</reference>
<dbReference type="Proteomes" id="UP000242913">
    <property type="component" value="Unassembled WGS sequence"/>
</dbReference>
<dbReference type="GO" id="GO:0043186">
    <property type="term" value="C:P granule"/>
    <property type="evidence" value="ECO:0007669"/>
    <property type="project" value="UniProtKB-ARBA"/>
</dbReference>
<evidence type="ECO:0000313" key="7">
    <source>
        <dbReference type="EMBL" id="OZC07217.1"/>
    </source>
</evidence>
<dbReference type="FunFam" id="4.10.1000.10:FF:000018">
    <property type="entry name" value="Zinc finger protein"/>
    <property type="match status" value="1"/>
</dbReference>
<proteinExistence type="predicted"/>
<evidence type="ECO:0000256" key="3">
    <source>
        <dbReference type="ARBA" id="ARBA00022771"/>
    </source>
</evidence>
<dbReference type="EMBL" id="KZ270039">
    <property type="protein sequence ID" value="OZC07217.1"/>
    <property type="molecule type" value="Genomic_DNA"/>
</dbReference>
<dbReference type="SMART" id="SM00356">
    <property type="entry name" value="ZnF_C3H1"/>
    <property type="match status" value="1"/>
</dbReference>
<dbReference type="Pfam" id="PF00642">
    <property type="entry name" value="zf-CCCH"/>
    <property type="match status" value="1"/>
</dbReference>
<dbReference type="Gene3D" id="4.10.1000.10">
    <property type="entry name" value="Zinc finger, CCCH-type"/>
    <property type="match status" value="1"/>
</dbReference>
<evidence type="ECO:0000313" key="8">
    <source>
        <dbReference type="Proteomes" id="UP000242913"/>
    </source>
</evidence>
<dbReference type="SUPFAM" id="SSF90229">
    <property type="entry name" value="CCCH zinc finger"/>
    <property type="match status" value="1"/>
</dbReference>
<dbReference type="GO" id="GO:0008270">
    <property type="term" value="F:zinc ion binding"/>
    <property type="evidence" value="ECO:0007669"/>
    <property type="project" value="UniProtKB-KW"/>
</dbReference>
<sequence>DADQSSLKFSGNNDCRNFQRENANRSELIYRNKSGQLLNNYRTRLCINFKNGHCPYGDRCQFIHQQTSDGIMKTKFTANAPDFAPGVNVIHAKPNIPSTSLDMVSLNRFDSLSVSLLAKNQNNSQDVKEWPTISTGRRVLHRHDFSAGYRRPSVADRPHSLPGC</sequence>
<keyword evidence="3 5" id="KW-0863">Zinc-finger</keyword>
<evidence type="ECO:0000259" key="6">
    <source>
        <dbReference type="PROSITE" id="PS50103"/>
    </source>
</evidence>
<dbReference type="OrthoDB" id="410307at2759"/>
<evidence type="ECO:0000256" key="1">
    <source>
        <dbReference type="ARBA" id="ARBA00022723"/>
    </source>
</evidence>